<comment type="caution">
    <text evidence="1">The sequence shown here is derived from an EMBL/GenBank/DDBJ whole genome shotgun (WGS) entry which is preliminary data.</text>
</comment>
<gene>
    <name evidence="1" type="ORF">PR048_007731</name>
</gene>
<reference evidence="1 2" key="1">
    <citation type="submission" date="2023-02" db="EMBL/GenBank/DDBJ databases">
        <title>LHISI_Scaffold_Assembly.</title>
        <authorList>
            <person name="Stuart O.P."/>
            <person name="Cleave R."/>
            <person name="Magrath M.J.L."/>
            <person name="Mikheyev A.S."/>
        </authorList>
    </citation>
    <scope>NUCLEOTIDE SEQUENCE [LARGE SCALE GENOMIC DNA]</scope>
    <source>
        <strain evidence="1">Daus_M_001</strain>
        <tissue evidence="1">Leg muscle</tissue>
    </source>
</reference>
<accession>A0ABQ9HV32</accession>
<proteinExistence type="predicted"/>
<name>A0ABQ9HV32_9NEOP</name>
<evidence type="ECO:0000313" key="1">
    <source>
        <dbReference type="EMBL" id="KAJ8888244.1"/>
    </source>
</evidence>
<dbReference type="EMBL" id="JARBHB010000003">
    <property type="protein sequence ID" value="KAJ8888244.1"/>
    <property type="molecule type" value="Genomic_DNA"/>
</dbReference>
<keyword evidence="2" id="KW-1185">Reference proteome</keyword>
<sequence>MPHHLTGGMSSWRGYGEQFDTVNVTPVWPTVADTLNRHLHDHLQHPLIPISTVRPQSKMHPYGLTSLHVDSFEAPSQPDSGVLVLNYRAKIPLDVHLIPASLEVSVGNMTKPGRAPNFAPHLTHAQKHSQHRNRMTARLFKSQGQCATRAVGENCINAAALRPETDSSFSLAVFGDARGAVSPVNDTAAHWLESKFRYGFLSFIVLFAYEITKFSADNALDVLSTARLSESEDVTHRIREGEGNQT</sequence>
<evidence type="ECO:0000313" key="2">
    <source>
        <dbReference type="Proteomes" id="UP001159363"/>
    </source>
</evidence>
<dbReference type="Proteomes" id="UP001159363">
    <property type="component" value="Chromosome 3"/>
</dbReference>
<protein>
    <submittedName>
        <fullName evidence="1">Uncharacterized protein</fullName>
    </submittedName>
</protein>
<organism evidence="1 2">
    <name type="scientific">Dryococelus australis</name>
    <dbReference type="NCBI Taxonomy" id="614101"/>
    <lineage>
        <taxon>Eukaryota</taxon>
        <taxon>Metazoa</taxon>
        <taxon>Ecdysozoa</taxon>
        <taxon>Arthropoda</taxon>
        <taxon>Hexapoda</taxon>
        <taxon>Insecta</taxon>
        <taxon>Pterygota</taxon>
        <taxon>Neoptera</taxon>
        <taxon>Polyneoptera</taxon>
        <taxon>Phasmatodea</taxon>
        <taxon>Verophasmatodea</taxon>
        <taxon>Anareolatae</taxon>
        <taxon>Phasmatidae</taxon>
        <taxon>Eurycanthinae</taxon>
        <taxon>Dryococelus</taxon>
    </lineage>
</organism>